<protein>
    <submittedName>
        <fullName evidence="1">Uncharacterized protein</fullName>
    </submittedName>
</protein>
<name>A0A2M8ZAI9_9FIRM</name>
<dbReference type="RefSeq" id="WP_166433213.1">
    <property type="nucleotide sequence ID" value="NZ_PGET01000001.1"/>
</dbReference>
<proteinExistence type="predicted"/>
<sequence>MGMKDKVTSKLLQATSDKTELNKKMLSWNKSFVEVNKTLGGNAQKNKNNK</sequence>
<organism evidence="1 2">
    <name type="scientific">[Clostridium] celerecrescens 18A</name>
    <dbReference type="NCBI Taxonomy" id="1286362"/>
    <lineage>
        <taxon>Bacteria</taxon>
        <taxon>Bacillati</taxon>
        <taxon>Bacillota</taxon>
        <taxon>Clostridia</taxon>
        <taxon>Lachnospirales</taxon>
        <taxon>Lachnospiraceae</taxon>
        <taxon>Lacrimispora</taxon>
    </lineage>
</organism>
<gene>
    <name evidence="1" type="ORF">H171_4069</name>
</gene>
<dbReference type="AlphaFoldDB" id="A0A2M8ZAI9"/>
<dbReference type="Proteomes" id="UP000231092">
    <property type="component" value="Unassembled WGS sequence"/>
</dbReference>
<evidence type="ECO:0000313" key="2">
    <source>
        <dbReference type="Proteomes" id="UP000231092"/>
    </source>
</evidence>
<accession>A0A2M8ZAI9</accession>
<comment type="caution">
    <text evidence="1">The sequence shown here is derived from an EMBL/GenBank/DDBJ whole genome shotgun (WGS) entry which is preliminary data.</text>
</comment>
<evidence type="ECO:0000313" key="1">
    <source>
        <dbReference type="EMBL" id="PJJ30464.1"/>
    </source>
</evidence>
<reference evidence="1 2" key="1">
    <citation type="submission" date="2017-11" db="EMBL/GenBank/DDBJ databases">
        <title>Understudied soil microbes with underappreciated capabilities: Untangling the Clostridium saccharolyticum group.</title>
        <authorList>
            <person name="Leschine S."/>
        </authorList>
    </citation>
    <scope>NUCLEOTIDE SEQUENCE [LARGE SCALE GENOMIC DNA]</scope>
    <source>
        <strain evidence="1 2">18A</strain>
    </source>
</reference>
<dbReference type="EMBL" id="PGET01000001">
    <property type="protein sequence ID" value="PJJ30464.1"/>
    <property type="molecule type" value="Genomic_DNA"/>
</dbReference>